<protein>
    <submittedName>
        <fullName evidence="2">Peptidase family M1</fullName>
    </submittedName>
</protein>
<evidence type="ECO:0000259" key="1">
    <source>
        <dbReference type="Pfam" id="PF01433"/>
    </source>
</evidence>
<dbReference type="GO" id="GO:0016020">
    <property type="term" value="C:membrane"/>
    <property type="evidence" value="ECO:0007669"/>
    <property type="project" value="TreeGrafter"/>
</dbReference>
<accession>A0A1N6HTP6</accession>
<dbReference type="Pfam" id="PF01433">
    <property type="entry name" value="Peptidase_M1"/>
    <property type="match status" value="1"/>
</dbReference>
<dbReference type="Gene3D" id="1.10.390.10">
    <property type="entry name" value="Neutral Protease Domain 2"/>
    <property type="match status" value="1"/>
</dbReference>
<dbReference type="EMBL" id="FSRC01000004">
    <property type="protein sequence ID" value="SIO23035.1"/>
    <property type="molecule type" value="Genomic_DNA"/>
</dbReference>
<dbReference type="GO" id="GO:0005615">
    <property type="term" value="C:extracellular space"/>
    <property type="evidence" value="ECO:0007669"/>
    <property type="project" value="TreeGrafter"/>
</dbReference>
<dbReference type="InterPro" id="IPR042097">
    <property type="entry name" value="Aminopeptidase_N-like_N_sf"/>
</dbReference>
<dbReference type="STRING" id="226505.SAMN05444394_3979"/>
<dbReference type="InterPro" id="IPR050344">
    <property type="entry name" value="Peptidase_M1_aminopeptidases"/>
</dbReference>
<dbReference type="InterPro" id="IPR027268">
    <property type="entry name" value="Peptidase_M4/M1_CTD_sf"/>
</dbReference>
<dbReference type="GO" id="GO:0042277">
    <property type="term" value="F:peptide binding"/>
    <property type="evidence" value="ECO:0007669"/>
    <property type="project" value="TreeGrafter"/>
</dbReference>
<dbReference type="AlphaFoldDB" id="A0A1N6HTP6"/>
<dbReference type="Gene3D" id="2.60.40.1730">
    <property type="entry name" value="tricorn interacting facor f3 domain"/>
    <property type="match status" value="1"/>
</dbReference>
<reference evidence="3" key="1">
    <citation type="submission" date="2016-11" db="EMBL/GenBank/DDBJ databases">
        <authorList>
            <person name="Varghese N."/>
            <person name="Submissions S."/>
        </authorList>
    </citation>
    <scope>NUCLEOTIDE SEQUENCE [LARGE SCALE GENOMIC DNA]</scope>
    <source>
        <strain evidence="3">DSM 15292</strain>
    </source>
</reference>
<sequence>MRKSIFSLLIVFFSISSSYSQNWDWGGPMDPLQEKFKVLHYQLELEILLDSKSIKGKNRITFDAPEKLDTLRLNLIDEYVVSRVLMNGEEVSFTHQNDILDIIPIDCRCNSVEVFYEGVTPIAINPPWTGGFTWELDLMDQHWMGLSSQGEGAKIFMPALDHPSSEPENGVDLFFTVQKPYFVASNGRLIEQKEVGDRITYHWATEYPINNYGINFTVGVFHEAKMDFESISGQKIPMHVFVLQEDEAKAQSLLEVLKVSVETQEKYFGAFPFPNDKIAVVETPYLGMEHQTINAYGNNFQFVPMGDVSYDWLLHHELGHEWFGNKMSVGDWADMWIHEGFTAYGDWLFYEAHGGFDAYLDHAGSVLKTIPHAKPVVSPPNSTEEEAYHGEIYSKGAAVVHGLRGVVGDEVFFPLLKAFISDDRFTYLNQVNTNDFIEFVNAYTGQDLSLFLNFYLKTTNLPVLKVGKKGKDGYQVSLKGIDFTIPVEIETSNGLIKEKIGSKPVFIESTTEIKVDPKGWLMLSK</sequence>
<dbReference type="RefSeq" id="WP_074226758.1">
    <property type="nucleotide sequence ID" value="NZ_FSRC01000004.1"/>
</dbReference>
<dbReference type="PANTHER" id="PTHR11533">
    <property type="entry name" value="PROTEASE M1 ZINC METALLOPROTEASE"/>
    <property type="match status" value="1"/>
</dbReference>
<dbReference type="GO" id="GO:0070006">
    <property type="term" value="F:metalloaminopeptidase activity"/>
    <property type="evidence" value="ECO:0007669"/>
    <property type="project" value="TreeGrafter"/>
</dbReference>
<dbReference type="OrthoDB" id="100605at2"/>
<dbReference type="InterPro" id="IPR014782">
    <property type="entry name" value="Peptidase_M1_dom"/>
</dbReference>
<dbReference type="Proteomes" id="UP000185221">
    <property type="component" value="Unassembled WGS sequence"/>
</dbReference>
<dbReference type="SUPFAM" id="SSF55486">
    <property type="entry name" value="Metalloproteases ('zincins'), catalytic domain"/>
    <property type="match status" value="1"/>
</dbReference>
<proteinExistence type="predicted"/>
<dbReference type="GO" id="GO:0043171">
    <property type="term" value="P:peptide catabolic process"/>
    <property type="evidence" value="ECO:0007669"/>
    <property type="project" value="TreeGrafter"/>
</dbReference>
<dbReference type="GO" id="GO:0008270">
    <property type="term" value="F:zinc ion binding"/>
    <property type="evidence" value="ECO:0007669"/>
    <property type="project" value="InterPro"/>
</dbReference>
<dbReference type="SUPFAM" id="SSF63737">
    <property type="entry name" value="Leukotriene A4 hydrolase N-terminal domain"/>
    <property type="match status" value="1"/>
</dbReference>
<name>A0A1N6HTP6_9BACT</name>
<keyword evidence="3" id="KW-1185">Reference proteome</keyword>
<evidence type="ECO:0000313" key="3">
    <source>
        <dbReference type="Proteomes" id="UP000185221"/>
    </source>
</evidence>
<feature type="domain" description="Peptidase M1 membrane alanine aminopeptidase" evidence="1">
    <location>
        <begin position="263"/>
        <end position="453"/>
    </location>
</feature>
<dbReference type="GO" id="GO:0005737">
    <property type="term" value="C:cytoplasm"/>
    <property type="evidence" value="ECO:0007669"/>
    <property type="project" value="TreeGrafter"/>
</dbReference>
<evidence type="ECO:0000313" key="2">
    <source>
        <dbReference type="EMBL" id="SIO23035.1"/>
    </source>
</evidence>
<gene>
    <name evidence="2" type="ORF">SAMN05444394_3979</name>
</gene>
<organism evidence="2 3">
    <name type="scientific">Algoriphagus halophilus</name>
    <dbReference type="NCBI Taxonomy" id="226505"/>
    <lineage>
        <taxon>Bacteria</taxon>
        <taxon>Pseudomonadati</taxon>
        <taxon>Bacteroidota</taxon>
        <taxon>Cytophagia</taxon>
        <taxon>Cytophagales</taxon>
        <taxon>Cyclobacteriaceae</taxon>
        <taxon>Algoriphagus</taxon>
    </lineage>
</organism>
<dbReference type="CDD" id="cd09603">
    <property type="entry name" value="M1_APN_like"/>
    <property type="match status" value="1"/>
</dbReference>
<dbReference type="PANTHER" id="PTHR11533:SF174">
    <property type="entry name" value="PUROMYCIN-SENSITIVE AMINOPEPTIDASE-RELATED"/>
    <property type="match status" value="1"/>
</dbReference>